<dbReference type="SUPFAM" id="SSF49562">
    <property type="entry name" value="C2 domain (Calcium/lipid-binding domain, CaLB)"/>
    <property type="match status" value="1"/>
</dbReference>
<reference evidence="1 2" key="2">
    <citation type="submission" date="2018-11" db="EMBL/GenBank/DDBJ databases">
        <authorList>
            <consortium name="Pathogen Informatics"/>
        </authorList>
    </citation>
    <scope>NUCLEOTIDE SEQUENCE [LARGE SCALE GENOMIC DNA]</scope>
</reference>
<dbReference type="GO" id="GO:0000149">
    <property type="term" value="F:SNARE binding"/>
    <property type="evidence" value="ECO:0007669"/>
    <property type="project" value="TreeGrafter"/>
</dbReference>
<evidence type="ECO:0000313" key="2">
    <source>
        <dbReference type="Proteomes" id="UP000270296"/>
    </source>
</evidence>
<dbReference type="GO" id="GO:0005886">
    <property type="term" value="C:plasma membrane"/>
    <property type="evidence" value="ECO:0007669"/>
    <property type="project" value="TreeGrafter"/>
</dbReference>
<proteinExistence type="predicted"/>
<evidence type="ECO:0000313" key="3">
    <source>
        <dbReference type="WBParaSite" id="SBAD_0001288401-mRNA-1"/>
    </source>
</evidence>
<reference evidence="3" key="1">
    <citation type="submission" date="2016-06" db="UniProtKB">
        <authorList>
            <consortium name="WormBaseParasite"/>
        </authorList>
    </citation>
    <scope>IDENTIFICATION</scope>
</reference>
<dbReference type="InterPro" id="IPR035892">
    <property type="entry name" value="C2_domain_sf"/>
</dbReference>
<dbReference type="GO" id="GO:0017156">
    <property type="term" value="P:calcium-ion regulated exocytosis"/>
    <property type="evidence" value="ECO:0007669"/>
    <property type="project" value="TreeGrafter"/>
</dbReference>
<dbReference type="Gene3D" id="2.60.40.150">
    <property type="entry name" value="C2 domain"/>
    <property type="match status" value="2"/>
</dbReference>
<organism evidence="3">
    <name type="scientific">Soboliphyme baturini</name>
    <dbReference type="NCBI Taxonomy" id="241478"/>
    <lineage>
        <taxon>Eukaryota</taxon>
        <taxon>Metazoa</taxon>
        <taxon>Ecdysozoa</taxon>
        <taxon>Nematoda</taxon>
        <taxon>Enoplea</taxon>
        <taxon>Dorylaimia</taxon>
        <taxon>Dioctophymatida</taxon>
        <taxon>Dioctophymatoidea</taxon>
        <taxon>Soboliphymatidae</taxon>
        <taxon>Soboliphyme</taxon>
    </lineage>
</organism>
<dbReference type="EMBL" id="UZAM01017913">
    <property type="protein sequence ID" value="VDP48798.1"/>
    <property type="molecule type" value="Genomic_DNA"/>
</dbReference>
<dbReference type="GO" id="GO:0070382">
    <property type="term" value="C:exocytic vesicle"/>
    <property type="evidence" value="ECO:0007669"/>
    <property type="project" value="TreeGrafter"/>
</dbReference>
<dbReference type="WBParaSite" id="SBAD_0001288401-mRNA-1">
    <property type="protein sequence ID" value="SBAD_0001288401-mRNA-1"/>
    <property type="gene ID" value="SBAD_0001288401"/>
</dbReference>
<name>A0A183J9C8_9BILA</name>
<protein>
    <submittedName>
        <fullName evidence="1 3">Uncharacterized protein</fullName>
    </submittedName>
</protein>
<accession>A0A183J9C8</accession>
<gene>
    <name evidence="1" type="ORF">SBAD_LOCUS12476</name>
</gene>
<dbReference type="GO" id="GO:0005509">
    <property type="term" value="F:calcium ion binding"/>
    <property type="evidence" value="ECO:0007669"/>
    <property type="project" value="TreeGrafter"/>
</dbReference>
<dbReference type="AlphaFoldDB" id="A0A183J9C8"/>
<dbReference type="GO" id="GO:0030276">
    <property type="term" value="F:clathrin binding"/>
    <property type="evidence" value="ECO:0007669"/>
    <property type="project" value="TreeGrafter"/>
</dbReference>
<keyword evidence="2" id="KW-1185">Reference proteome</keyword>
<dbReference type="PANTHER" id="PTHR10024">
    <property type="entry name" value="SYNAPTOTAGMIN"/>
    <property type="match status" value="1"/>
</dbReference>
<sequence>MAYFQGPFSGSRALGACCICSELMQSDHGEIQLSLCYSKWSSQLTVMVVQAKHLPMSQCLVAAGTRLKDPYVRLWVVQSACPSPTKKTKVSDFGEINANDEIGHIAFGSHVLDKNARAHWQEMMASNSTVTTKWHRLH</sequence>
<dbReference type="Proteomes" id="UP000270296">
    <property type="component" value="Unassembled WGS sequence"/>
</dbReference>
<dbReference type="GO" id="GO:0001786">
    <property type="term" value="F:phosphatidylserine binding"/>
    <property type="evidence" value="ECO:0007669"/>
    <property type="project" value="TreeGrafter"/>
</dbReference>
<evidence type="ECO:0000313" key="1">
    <source>
        <dbReference type="EMBL" id="VDP48798.1"/>
    </source>
</evidence>
<dbReference type="GO" id="GO:0005544">
    <property type="term" value="F:calcium-dependent phospholipid binding"/>
    <property type="evidence" value="ECO:0007669"/>
    <property type="project" value="TreeGrafter"/>
</dbReference>